<keyword evidence="2" id="KW-1185">Reference proteome</keyword>
<dbReference type="Proteomes" id="UP001054252">
    <property type="component" value="Unassembled WGS sequence"/>
</dbReference>
<comment type="caution">
    <text evidence="1">The sequence shown here is derived from an EMBL/GenBank/DDBJ whole genome shotgun (WGS) entry which is preliminary data.</text>
</comment>
<evidence type="ECO:0000313" key="2">
    <source>
        <dbReference type="Proteomes" id="UP001054252"/>
    </source>
</evidence>
<name>A0AAV5K162_9ROSI</name>
<accession>A0AAV5K162</accession>
<sequence length="164" mass="18695">MGFFTVVTLDMTLHLLLFLSIMLVSISNVPLAVSADPWLELNKGSVSSSVTCITKPRKTIAKFLKAKVFCIFFGKKLPHLLFLRKKVGIKYLSFEKKKQGTTKIETETKTLTYNEFNNINGKEIRMESRDADFEAVGEEFLGFPLSMCREIAVHTSNIWLWACY</sequence>
<dbReference type="EMBL" id="BPVZ01000055">
    <property type="protein sequence ID" value="GKV20648.1"/>
    <property type="molecule type" value="Genomic_DNA"/>
</dbReference>
<gene>
    <name evidence="1" type="ORF">SLEP1_g30746</name>
</gene>
<evidence type="ECO:0000313" key="1">
    <source>
        <dbReference type="EMBL" id="GKV20648.1"/>
    </source>
</evidence>
<proteinExistence type="predicted"/>
<organism evidence="1 2">
    <name type="scientific">Rubroshorea leprosula</name>
    <dbReference type="NCBI Taxonomy" id="152421"/>
    <lineage>
        <taxon>Eukaryota</taxon>
        <taxon>Viridiplantae</taxon>
        <taxon>Streptophyta</taxon>
        <taxon>Embryophyta</taxon>
        <taxon>Tracheophyta</taxon>
        <taxon>Spermatophyta</taxon>
        <taxon>Magnoliopsida</taxon>
        <taxon>eudicotyledons</taxon>
        <taxon>Gunneridae</taxon>
        <taxon>Pentapetalae</taxon>
        <taxon>rosids</taxon>
        <taxon>malvids</taxon>
        <taxon>Malvales</taxon>
        <taxon>Dipterocarpaceae</taxon>
        <taxon>Rubroshorea</taxon>
    </lineage>
</organism>
<dbReference type="AlphaFoldDB" id="A0AAV5K162"/>
<protein>
    <submittedName>
        <fullName evidence="1">Uncharacterized protein</fullName>
    </submittedName>
</protein>
<reference evidence="1 2" key="1">
    <citation type="journal article" date="2021" name="Commun. Biol.">
        <title>The genome of Shorea leprosula (Dipterocarpaceae) highlights the ecological relevance of drought in aseasonal tropical rainforests.</title>
        <authorList>
            <person name="Ng K.K.S."/>
            <person name="Kobayashi M.J."/>
            <person name="Fawcett J.A."/>
            <person name="Hatakeyama M."/>
            <person name="Paape T."/>
            <person name="Ng C.H."/>
            <person name="Ang C.C."/>
            <person name="Tnah L.H."/>
            <person name="Lee C.T."/>
            <person name="Nishiyama T."/>
            <person name="Sese J."/>
            <person name="O'Brien M.J."/>
            <person name="Copetti D."/>
            <person name="Mohd Noor M.I."/>
            <person name="Ong R.C."/>
            <person name="Putra M."/>
            <person name="Sireger I.Z."/>
            <person name="Indrioko S."/>
            <person name="Kosugi Y."/>
            <person name="Izuno A."/>
            <person name="Isagi Y."/>
            <person name="Lee S.L."/>
            <person name="Shimizu K.K."/>
        </authorList>
    </citation>
    <scope>NUCLEOTIDE SEQUENCE [LARGE SCALE GENOMIC DNA]</scope>
    <source>
        <strain evidence="1">214</strain>
    </source>
</reference>